<keyword evidence="2" id="KW-0813">Transport</keyword>
<dbReference type="InterPro" id="IPR036259">
    <property type="entry name" value="MFS_trans_sf"/>
</dbReference>
<evidence type="ECO:0000313" key="9">
    <source>
        <dbReference type="Proteomes" id="UP001265746"/>
    </source>
</evidence>
<comment type="caution">
    <text evidence="8">The sequence shown here is derived from an EMBL/GenBank/DDBJ whole genome shotgun (WGS) entry which is preliminary data.</text>
</comment>
<dbReference type="Gene3D" id="1.20.1250.20">
    <property type="entry name" value="MFS general substrate transporter like domains"/>
    <property type="match status" value="1"/>
</dbReference>
<dbReference type="GO" id="GO:0008506">
    <property type="term" value="F:sucrose:proton symporter activity"/>
    <property type="evidence" value="ECO:0007669"/>
    <property type="project" value="TreeGrafter"/>
</dbReference>
<reference evidence="8" key="1">
    <citation type="submission" date="2023-06" db="EMBL/GenBank/DDBJ databases">
        <authorList>
            <person name="Noh H."/>
        </authorList>
    </citation>
    <scope>NUCLEOTIDE SEQUENCE</scope>
    <source>
        <strain evidence="8">DUCC20226</strain>
    </source>
</reference>
<dbReference type="EMBL" id="JAUJFL010000002">
    <property type="protein sequence ID" value="KAK2611262.1"/>
    <property type="molecule type" value="Genomic_DNA"/>
</dbReference>
<feature type="region of interest" description="Disordered" evidence="6">
    <location>
        <begin position="1"/>
        <end position="56"/>
    </location>
</feature>
<name>A0AAD9SNT5_PHOAM</name>
<feature type="compositionally biased region" description="Basic and acidic residues" evidence="6">
    <location>
        <begin position="11"/>
        <end position="24"/>
    </location>
</feature>
<feature type="transmembrane region" description="Helical" evidence="7">
    <location>
        <begin position="167"/>
        <end position="187"/>
    </location>
</feature>
<feature type="transmembrane region" description="Helical" evidence="7">
    <location>
        <begin position="635"/>
        <end position="654"/>
    </location>
</feature>
<keyword evidence="3 7" id="KW-0812">Transmembrane</keyword>
<dbReference type="SUPFAM" id="SSF103473">
    <property type="entry name" value="MFS general substrate transporter"/>
    <property type="match status" value="1"/>
</dbReference>
<dbReference type="Proteomes" id="UP001265746">
    <property type="component" value="Unassembled WGS sequence"/>
</dbReference>
<evidence type="ECO:0000256" key="2">
    <source>
        <dbReference type="ARBA" id="ARBA00022448"/>
    </source>
</evidence>
<feature type="transmembrane region" description="Helical" evidence="7">
    <location>
        <begin position="199"/>
        <end position="218"/>
    </location>
</feature>
<dbReference type="PANTHER" id="PTHR19432">
    <property type="entry name" value="SUGAR TRANSPORTER"/>
    <property type="match status" value="1"/>
</dbReference>
<feature type="transmembrane region" description="Helical" evidence="7">
    <location>
        <begin position="370"/>
        <end position="391"/>
    </location>
</feature>
<sequence>MLTRSSPASRDNSHDHARAEHYEYADEDEDEDDRRGGFRKQRQETPPGNEHSSRRLTEVPVLLEGWDSPALGREQISSFTGQPGIKGRNESIRMMLLCFIHFGITFTWYCFPITIFSIRDDPKYSTAASTLPPFQAWPHADRAVGVEMTYCTPYLLNLGLTKSQTSVVWIAGPLSGIITQPIVGVLADSNKSRWGRRRPYIFFGTIIVAASLLVLGWTREIVAWLLPAESDFTKKFTIFLAVLALYVTDFAINAVMSCSRSLLVDTLPIAKQQTGAAWGGRMGSFGHIVGYAIGAIDLPGTFGPRLGDTQFKQLTLIASMSMLFTAGVTCWAVTERVLVSVRQDPRGSSEGRFKVIRQIWSTLIDLPPRIQIICWAMFWAWIGWFPFHFYGSTWVGETYFRYDAAAAAAAEGSTHAPSDALGDMGRIGSYTLTIYSFMTFAGAWLLPLVVRAPEDEKFTHRPPASIAHLVEGFSKLKPDLLTVWQTGHLMFAGAMFLAPFARSFRFATALVVFCGIPWSIVSWAPTATMGMEVNKLSTTDMNTSYRRLSDADAVQLSTIHLEHGPHEEGTETSSGSTGELSGIYFGILNIYQTIPQFIGSFISTVVFSILEPGKSPELATDAHPSEHHSTSGPNAISVCLFIGAIAACAAFVATRRLKYTP</sequence>
<keyword evidence="4 7" id="KW-1133">Transmembrane helix</keyword>
<evidence type="ECO:0000256" key="7">
    <source>
        <dbReference type="SAM" id="Phobius"/>
    </source>
</evidence>
<evidence type="ECO:0000256" key="5">
    <source>
        <dbReference type="ARBA" id="ARBA00023136"/>
    </source>
</evidence>
<dbReference type="Pfam" id="PF13347">
    <property type="entry name" value="MFS_2"/>
    <property type="match status" value="1"/>
</dbReference>
<feature type="compositionally biased region" description="Polar residues" evidence="6">
    <location>
        <begin position="1"/>
        <end position="10"/>
    </location>
</feature>
<feature type="transmembrane region" description="Helical" evidence="7">
    <location>
        <begin position="238"/>
        <end position="256"/>
    </location>
</feature>
<evidence type="ECO:0000256" key="3">
    <source>
        <dbReference type="ARBA" id="ARBA00022692"/>
    </source>
</evidence>
<keyword evidence="9" id="KW-1185">Reference proteome</keyword>
<gene>
    <name evidence="8" type="ORF">N8I77_004618</name>
</gene>
<protein>
    <submittedName>
        <fullName evidence="8">Uncharacterized protein</fullName>
    </submittedName>
</protein>
<keyword evidence="5 7" id="KW-0472">Membrane</keyword>
<evidence type="ECO:0000313" key="8">
    <source>
        <dbReference type="EMBL" id="KAK2611262.1"/>
    </source>
</evidence>
<feature type="transmembrane region" description="Helical" evidence="7">
    <location>
        <begin position="96"/>
        <end position="118"/>
    </location>
</feature>
<feature type="transmembrane region" description="Helical" evidence="7">
    <location>
        <begin position="314"/>
        <end position="334"/>
    </location>
</feature>
<proteinExistence type="predicted"/>
<comment type="subcellular location">
    <subcellularLocation>
        <location evidence="1">Membrane</location>
        <topology evidence="1">Multi-pass membrane protein</topology>
    </subcellularLocation>
</comment>
<evidence type="ECO:0000256" key="4">
    <source>
        <dbReference type="ARBA" id="ARBA00022989"/>
    </source>
</evidence>
<organism evidence="8 9">
    <name type="scientific">Phomopsis amygdali</name>
    <name type="common">Fusicoccum amygdali</name>
    <dbReference type="NCBI Taxonomy" id="1214568"/>
    <lineage>
        <taxon>Eukaryota</taxon>
        <taxon>Fungi</taxon>
        <taxon>Dikarya</taxon>
        <taxon>Ascomycota</taxon>
        <taxon>Pezizomycotina</taxon>
        <taxon>Sordariomycetes</taxon>
        <taxon>Sordariomycetidae</taxon>
        <taxon>Diaporthales</taxon>
        <taxon>Diaporthaceae</taxon>
        <taxon>Diaporthe</taxon>
    </lineage>
</organism>
<evidence type="ECO:0000256" key="6">
    <source>
        <dbReference type="SAM" id="MobiDB-lite"/>
    </source>
</evidence>
<dbReference type="GO" id="GO:0005886">
    <property type="term" value="C:plasma membrane"/>
    <property type="evidence" value="ECO:0007669"/>
    <property type="project" value="TreeGrafter"/>
</dbReference>
<dbReference type="AlphaFoldDB" id="A0AAD9SNT5"/>
<dbReference type="PANTHER" id="PTHR19432:SF76">
    <property type="entry name" value="TRANSPORTER, PUTATIVE (EUROFUNG)-RELATED"/>
    <property type="match status" value="1"/>
</dbReference>
<accession>A0AAD9SNT5</accession>
<feature type="transmembrane region" description="Helical" evidence="7">
    <location>
        <begin position="432"/>
        <end position="450"/>
    </location>
</feature>
<evidence type="ECO:0000256" key="1">
    <source>
        <dbReference type="ARBA" id="ARBA00004141"/>
    </source>
</evidence>
<feature type="transmembrane region" description="Helical" evidence="7">
    <location>
        <begin position="506"/>
        <end position="524"/>
    </location>
</feature>